<gene>
    <name evidence="1" type="ORF">AG1IA_09029</name>
</gene>
<evidence type="ECO:0000313" key="1">
    <source>
        <dbReference type="EMBL" id="ELU36941.1"/>
    </source>
</evidence>
<dbReference type="OrthoDB" id="2802356at2759"/>
<comment type="caution">
    <text evidence="1">The sequence shown here is derived from an EMBL/GenBank/DDBJ whole genome shotgun (WGS) entry which is preliminary data.</text>
</comment>
<reference evidence="1 2" key="1">
    <citation type="journal article" date="2013" name="Nat. Commun.">
        <title>The evolution and pathogenic mechanisms of the rice sheath blight pathogen.</title>
        <authorList>
            <person name="Zheng A."/>
            <person name="Lin R."/>
            <person name="Xu L."/>
            <person name="Qin P."/>
            <person name="Tang C."/>
            <person name="Ai P."/>
            <person name="Zhang D."/>
            <person name="Liu Y."/>
            <person name="Sun Z."/>
            <person name="Feng H."/>
            <person name="Wang Y."/>
            <person name="Chen Y."/>
            <person name="Liang X."/>
            <person name="Fu R."/>
            <person name="Li Q."/>
            <person name="Zhang J."/>
            <person name="Yu X."/>
            <person name="Xie Z."/>
            <person name="Ding L."/>
            <person name="Guan P."/>
            <person name="Tang J."/>
            <person name="Liang Y."/>
            <person name="Wang S."/>
            <person name="Deng Q."/>
            <person name="Li S."/>
            <person name="Zhu J."/>
            <person name="Wang L."/>
            <person name="Liu H."/>
            <person name="Li P."/>
        </authorList>
    </citation>
    <scope>NUCLEOTIDE SEQUENCE [LARGE SCALE GENOMIC DNA]</scope>
    <source>
        <strain evidence="2">AG-1 IA</strain>
    </source>
</reference>
<name>L8WFJ1_THACA</name>
<dbReference type="STRING" id="983506.L8WFJ1"/>
<dbReference type="EMBL" id="AFRT01002931">
    <property type="protein sequence ID" value="ELU36941.1"/>
    <property type="molecule type" value="Genomic_DNA"/>
</dbReference>
<protein>
    <submittedName>
        <fullName evidence="1">Uncharacterized protein</fullName>
    </submittedName>
</protein>
<proteinExistence type="predicted"/>
<organism evidence="1 2">
    <name type="scientific">Thanatephorus cucumeris (strain AG1-IA)</name>
    <name type="common">Rice sheath blight fungus</name>
    <name type="synonym">Rhizoctonia solani</name>
    <dbReference type="NCBI Taxonomy" id="983506"/>
    <lineage>
        <taxon>Eukaryota</taxon>
        <taxon>Fungi</taxon>
        <taxon>Dikarya</taxon>
        <taxon>Basidiomycota</taxon>
        <taxon>Agaricomycotina</taxon>
        <taxon>Agaricomycetes</taxon>
        <taxon>Cantharellales</taxon>
        <taxon>Ceratobasidiaceae</taxon>
        <taxon>Rhizoctonia</taxon>
        <taxon>Rhizoctonia solani AG-1</taxon>
    </lineage>
</organism>
<dbReference type="Proteomes" id="UP000011668">
    <property type="component" value="Unassembled WGS sequence"/>
</dbReference>
<accession>L8WFJ1</accession>
<keyword evidence="2" id="KW-1185">Reference proteome</keyword>
<dbReference type="HOGENOM" id="CLU_1195570_0_0_1"/>
<sequence>MVTGLARRYIIPLDPRSLRQFTLPHMAYYDYYRRRNPTSWGRPEYILDSPPAPGYQPQPQCSAFDSVLGRIRSHFRSPISRRDAQTWHQRVYSGLVDVATMTPAEIGAAAGYEAWRFWEHHRGIYRQPLMDDHERETEALVGLAVGEGVYKLWDYTRRHRGDFSKREALEVAAGKQFYHIFPSPINMLRSRGNETLPTLPHGRALSKLSPPSSPRIVHFPRRILRRPRFERL</sequence>
<evidence type="ECO:0000313" key="2">
    <source>
        <dbReference type="Proteomes" id="UP000011668"/>
    </source>
</evidence>
<dbReference type="AlphaFoldDB" id="L8WFJ1"/>